<dbReference type="SMART" id="SM00211">
    <property type="entry name" value="TY"/>
    <property type="match status" value="2"/>
</dbReference>
<dbReference type="InterPro" id="IPR036058">
    <property type="entry name" value="Kazal_dom_sf"/>
</dbReference>
<dbReference type="OrthoDB" id="5986054at2759"/>
<dbReference type="GO" id="GO:0030198">
    <property type="term" value="P:extracellular matrix organization"/>
    <property type="evidence" value="ECO:0007669"/>
    <property type="project" value="TreeGrafter"/>
</dbReference>
<evidence type="ECO:0000256" key="8">
    <source>
        <dbReference type="PROSITE-ProRule" id="PRU00500"/>
    </source>
</evidence>
<dbReference type="Gene3D" id="4.10.800.10">
    <property type="entry name" value="Thyroglobulin type-1"/>
    <property type="match status" value="2"/>
</dbReference>
<dbReference type="PROSITE" id="PS00484">
    <property type="entry name" value="THYROGLOBULIN_1_1"/>
    <property type="match status" value="2"/>
</dbReference>
<dbReference type="InterPro" id="IPR011992">
    <property type="entry name" value="EF-hand-dom_pair"/>
</dbReference>
<evidence type="ECO:0000259" key="12">
    <source>
        <dbReference type="PROSITE" id="PS51465"/>
    </source>
</evidence>
<dbReference type="InterPro" id="IPR019577">
    <property type="entry name" value="SPARC/Testican_Ca-bd-dom"/>
</dbReference>
<evidence type="ECO:0000256" key="4">
    <source>
        <dbReference type="ARBA" id="ARBA00022737"/>
    </source>
</evidence>
<evidence type="ECO:0000256" key="5">
    <source>
        <dbReference type="ARBA" id="ARBA00022837"/>
    </source>
</evidence>
<dbReference type="SUPFAM" id="SSF100895">
    <property type="entry name" value="Kazal-type serine protease inhibitors"/>
    <property type="match status" value="1"/>
</dbReference>
<feature type="region of interest" description="Disordered" evidence="9">
    <location>
        <begin position="22"/>
        <end position="54"/>
    </location>
</feature>
<feature type="region of interest" description="Disordered" evidence="9">
    <location>
        <begin position="160"/>
        <end position="220"/>
    </location>
</feature>
<feature type="compositionally biased region" description="Polar residues" evidence="9">
    <location>
        <begin position="178"/>
        <end position="189"/>
    </location>
</feature>
<evidence type="ECO:0000313" key="14">
    <source>
        <dbReference type="Proteomes" id="UP000494165"/>
    </source>
</evidence>
<dbReference type="GO" id="GO:0050840">
    <property type="term" value="F:extracellular matrix binding"/>
    <property type="evidence" value="ECO:0007669"/>
    <property type="project" value="TreeGrafter"/>
</dbReference>
<sequence>MSACSALVFAVLALLLAVQAQPPSAMRPVPDTVSDKDAPAHCPTNCSPNKAGQQRKHVCGNDGKTYPSACHLLRQSCQNPGSKLLVQSRGKCRPNKQSGGSSESQGNTRCQEARRFHASKEQENKFVHACDKDGHFLPIQCFNVYCWCVDTVSGNPIHNTYTENDKPDCSKIAAAPKTKTSGSSNGNQSHMRKASQRPNAKTGSKLPIGEISNRPKPKKACESMDRITFNKNLLNSLIVDMRRQNITTRPDNFGEIIMEETKDPEVQRRILEHKFNMLDGNKDRVLEKKEYRTLRKFARLNVLPRRCSHSFMQRCDLNKDTKITKDEWLGCLGFDTHRTILDIPIIETGELPGSSESSEVGKGCFFERRSAQDQDTKNLYVPNCTEDGKYLRKQCYPSTGYCFCVDEEDGKMQPGSIVLNSEPQCESRQSSSSIKTPSFMDKCNEEKKKRFIKNLKELMSNKIEYSSWSSTDKNDKNKDHALDKKEWKEFRKIVDESQVDKQCGRRFLRYCDTDKNSRVSRTEWEACLAVKKAPATFGNNDDIFIGKPNANRRGPNPIDTLLVYD</sequence>
<feature type="disulfide bond" evidence="8">
    <location>
        <begin position="395"/>
        <end position="402"/>
    </location>
</feature>
<name>A0A8S1CJC6_9INSE</name>
<dbReference type="Pfam" id="PF00086">
    <property type="entry name" value="Thyroglobulin_1"/>
    <property type="match status" value="2"/>
</dbReference>
<dbReference type="SMART" id="SM00280">
    <property type="entry name" value="KAZAL"/>
    <property type="match status" value="1"/>
</dbReference>
<evidence type="ECO:0008006" key="15">
    <source>
        <dbReference type="Google" id="ProtNLM"/>
    </source>
</evidence>
<feature type="domain" description="Kazal-like" evidence="12">
    <location>
        <begin position="36"/>
        <end position="94"/>
    </location>
</feature>
<comment type="caution">
    <text evidence="13">The sequence shown here is derived from an EMBL/GenBank/DDBJ whole genome shotgun (WGS) entry which is preliminary data.</text>
</comment>
<dbReference type="InterPro" id="IPR051950">
    <property type="entry name" value="Dev_reg/Prot_inhib"/>
</dbReference>
<dbReference type="SUPFAM" id="SSF57610">
    <property type="entry name" value="Thyroglobulin type-1 domain"/>
    <property type="match status" value="2"/>
</dbReference>
<evidence type="ECO:0000256" key="1">
    <source>
        <dbReference type="ARBA" id="ARBA00004613"/>
    </source>
</evidence>
<dbReference type="SUPFAM" id="SSF47473">
    <property type="entry name" value="EF-hand"/>
    <property type="match status" value="2"/>
</dbReference>
<dbReference type="EMBL" id="CADEPI010000045">
    <property type="protein sequence ID" value="CAB3369452.1"/>
    <property type="molecule type" value="Genomic_DNA"/>
</dbReference>
<evidence type="ECO:0000256" key="3">
    <source>
        <dbReference type="ARBA" id="ARBA00022729"/>
    </source>
</evidence>
<keyword evidence="7" id="KW-0325">Glycoprotein</keyword>
<evidence type="ECO:0000259" key="11">
    <source>
        <dbReference type="PROSITE" id="PS51162"/>
    </source>
</evidence>
<evidence type="ECO:0000256" key="10">
    <source>
        <dbReference type="SAM" id="SignalP"/>
    </source>
</evidence>
<dbReference type="Gene3D" id="1.10.238.10">
    <property type="entry name" value="EF-hand"/>
    <property type="match status" value="2"/>
</dbReference>
<dbReference type="Pfam" id="PF10591">
    <property type="entry name" value="SPARC_Ca_bdg"/>
    <property type="match status" value="2"/>
</dbReference>
<feature type="chain" id="PRO_5035755449" description="SPARC-related modular calcium-binding protein 1" evidence="10">
    <location>
        <begin position="21"/>
        <end position="565"/>
    </location>
</feature>
<evidence type="ECO:0000256" key="9">
    <source>
        <dbReference type="SAM" id="MobiDB-lite"/>
    </source>
</evidence>
<evidence type="ECO:0000313" key="13">
    <source>
        <dbReference type="EMBL" id="CAB3369452.1"/>
    </source>
</evidence>
<dbReference type="Gene3D" id="3.30.60.30">
    <property type="match status" value="1"/>
</dbReference>
<keyword evidence="14" id="KW-1185">Reference proteome</keyword>
<dbReference type="InterPro" id="IPR002350">
    <property type="entry name" value="Kazal_dom"/>
</dbReference>
<keyword evidence="4" id="KW-0677">Repeat</keyword>
<dbReference type="PROSITE" id="PS51162">
    <property type="entry name" value="THYROGLOBULIN_1_2"/>
    <property type="match status" value="2"/>
</dbReference>
<dbReference type="GO" id="GO:0005604">
    <property type="term" value="C:basement membrane"/>
    <property type="evidence" value="ECO:0007669"/>
    <property type="project" value="TreeGrafter"/>
</dbReference>
<reference evidence="13 14" key="1">
    <citation type="submission" date="2020-04" db="EMBL/GenBank/DDBJ databases">
        <authorList>
            <person name="Alioto T."/>
            <person name="Alioto T."/>
            <person name="Gomez Garrido J."/>
        </authorList>
    </citation>
    <scope>NUCLEOTIDE SEQUENCE [LARGE SCALE GENOMIC DNA]</scope>
</reference>
<gene>
    <name evidence="13" type="ORF">CLODIP_2_CD12306</name>
</gene>
<evidence type="ECO:0000256" key="6">
    <source>
        <dbReference type="ARBA" id="ARBA00023157"/>
    </source>
</evidence>
<protein>
    <recommendedName>
        <fullName evidence="15">SPARC-related modular calcium-binding protein 1</fullName>
    </recommendedName>
</protein>
<feature type="signal peptide" evidence="10">
    <location>
        <begin position="1"/>
        <end position="20"/>
    </location>
</feature>
<keyword evidence="3 10" id="KW-0732">Signal</keyword>
<dbReference type="PROSITE" id="PS00018">
    <property type="entry name" value="EF_HAND_1"/>
    <property type="match status" value="2"/>
</dbReference>
<dbReference type="GO" id="GO:0008201">
    <property type="term" value="F:heparin binding"/>
    <property type="evidence" value="ECO:0007669"/>
    <property type="project" value="TreeGrafter"/>
</dbReference>
<dbReference type="PANTHER" id="PTHR12352:SF30">
    <property type="entry name" value="FI05255P"/>
    <property type="match status" value="1"/>
</dbReference>
<dbReference type="AlphaFoldDB" id="A0A8S1CJC6"/>
<dbReference type="PANTHER" id="PTHR12352">
    <property type="entry name" value="SECRETED MODULAR CALCIUM-BINDING PROTEIN"/>
    <property type="match status" value="1"/>
</dbReference>
<proteinExistence type="predicted"/>
<evidence type="ECO:0000256" key="7">
    <source>
        <dbReference type="ARBA" id="ARBA00023180"/>
    </source>
</evidence>
<dbReference type="GO" id="GO:0005509">
    <property type="term" value="F:calcium ion binding"/>
    <property type="evidence" value="ECO:0007669"/>
    <property type="project" value="InterPro"/>
</dbReference>
<keyword evidence="2" id="KW-0964">Secreted</keyword>
<dbReference type="PROSITE" id="PS51465">
    <property type="entry name" value="KAZAL_2"/>
    <property type="match status" value="1"/>
</dbReference>
<dbReference type="GO" id="GO:0005615">
    <property type="term" value="C:extracellular space"/>
    <property type="evidence" value="ECO:0007669"/>
    <property type="project" value="TreeGrafter"/>
</dbReference>
<organism evidence="13 14">
    <name type="scientific">Cloeon dipterum</name>
    <dbReference type="NCBI Taxonomy" id="197152"/>
    <lineage>
        <taxon>Eukaryota</taxon>
        <taxon>Metazoa</taxon>
        <taxon>Ecdysozoa</taxon>
        <taxon>Arthropoda</taxon>
        <taxon>Hexapoda</taxon>
        <taxon>Insecta</taxon>
        <taxon>Pterygota</taxon>
        <taxon>Palaeoptera</taxon>
        <taxon>Ephemeroptera</taxon>
        <taxon>Pisciforma</taxon>
        <taxon>Baetidae</taxon>
        <taxon>Cloeon</taxon>
    </lineage>
</organism>
<dbReference type="Proteomes" id="UP000494165">
    <property type="component" value="Unassembled WGS sequence"/>
</dbReference>
<evidence type="ECO:0000256" key="2">
    <source>
        <dbReference type="ARBA" id="ARBA00022525"/>
    </source>
</evidence>
<comment type="subcellular location">
    <subcellularLocation>
        <location evidence="1">Secreted</location>
    </subcellularLocation>
</comment>
<comment type="caution">
    <text evidence="8">Lacks conserved residue(s) required for the propagation of feature annotation.</text>
</comment>
<feature type="region of interest" description="Disordered" evidence="9">
    <location>
        <begin position="88"/>
        <end position="112"/>
    </location>
</feature>
<keyword evidence="5" id="KW-0106">Calcium</keyword>
<feature type="compositionally biased region" description="Polar residues" evidence="9">
    <location>
        <begin position="95"/>
        <end position="110"/>
    </location>
</feature>
<feature type="domain" description="Thyroglobulin type-1" evidence="11">
    <location>
        <begin position="361"/>
        <end position="425"/>
    </location>
</feature>
<accession>A0A8S1CJC6</accession>
<dbReference type="Pfam" id="PF07648">
    <property type="entry name" value="Kazal_2"/>
    <property type="match status" value="1"/>
</dbReference>
<dbReference type="CDD" id="cd00104">
    <property type="entry name" value="KAZAL_FS"/>
    <property type="match status" value="1"/>
</dbReference>
<feature type="domain" description="Thyroglobulin type-1" evidence="11">
    <location>
        <begin position="107"/>
        <end position="169"/>
    </location>
</feature>
<dbReference type="InterPro" id="IPR018247">
    <property type="entry name" value="EF_Hand_1_Ca_BS"/>
</dbReference>
<keyword evidence="6 8" id="KW-1015">Disulfide bond</keyword>
<dbReference type="CDD" id="cd00191">
    <property type="entry name" value="TY"/>
    <property type="match status" value="2"/>
</dbReference>
<dbReference type="InterPro" id="IPR000716">
    <property type="entry name" value="Thyroglobulin_1"/>
</dbReference>
<dbReference type="InterPro" id="IPR036857">
    <property type="entry name" value="Thyroglobulin_1_sf"/>
</dbReference>